<dbReference type="InterPro" id="IPR006059">
    <property type="entry name" value="SBP"/>
</dbReference>
<dbReference type="Pfam" id="PF01547">
    <property type="entry name" value="SBP_bac_1"/>
    <property type="match status" value="1"/>
</dbReference>
<dbReference type="Gene3D" id="3.40.190.10">
    <property type="entry name" value="Periplasmic binding protein-like II"/>
    <property type="match status" value="1"/>
</dbReference>
<dbReference type="SUPFAM" id="SSF53850">
    <property type="entry name" value="Periplasmic binding protein-like II"/>
    <property type="match status" value="1"/>
</dbReference>
<protein>
    <submittedName>
        <fullName evidence="1">Extracellular solute-binding protein</fullName>
    </submittedName>
</protein>
<evidence type="ECO:0000313" key="2">
    <source>
        <dbReference type="Proteomes" id="UP000316517"/>
    </source>
</evidence>
<sequence length="250" mass="27984">MNRTRTISEFFLNLLWGNGATIMAEEEYEELGPEDITLEGPRTKEALVFLKKLYHYSPPGSPTYSWGEMRNVYYTGKVAMTQYEGRVLHETLTYAPEIAAVTGAVSIPTPTGEPGPTAASVGGYVVSKGCKYPEEAKDFIAFMATGKLFVEFLHSVPGHYIPPMKSIVWSDEYWDHPVFKKYGDIIKTLIGANERGIPLNREWRTPNPVTSEIIGGLVLTDMIQDYIVKGTPIDEALSKCIEEIKEHMPK</sequence>
<proteinExistence type="predicted"/>
<dbReference type="AlphaFoldDB" id="A0A523TL32"/>
<name>A0A523TL32_UNCAE</name>
<gene>
    <name evidence="1" type="ORF">E3J68_00100</name>
</gene>
<evidence type="ECO:0000313" key="1">
    <source>
        <dbReference type="EMBL" id="TET31037.1"/>
    </source>
</evidence>
<accession>A0A523TL32</accession>
<reference evidence="1 2" key="1">
    <citation type="submission" date="2019-03" db="EMBL/GenBank/DDBJ databases">
        <title>Metabolic potential of uncultured bacteria and archaea associated with petroleum seepage in deep-sea sediments.</title>
        <authorList>
            <person name="Dong X."/>
            <person name="Hubert C."/>
        </authorList>
    </citation>
    <scope>NUCLEOTIDE SEQUENCE [LARGE SCALE GENOMIC DNA]</scope>
    <source>
        <strain evidence="1">E44_bin3</strain>
    </source>
</reference>
<dbReference type="Proteomes" id="UP000316517">
    <property type="component" value="Unassembled WGS sequence"/>
</dbReference>
<dbReference type="EMBL" id="SOJT01000006">
    <property type="protein sequence ID" value="TET31037.1"/>
    <property type="molecule type" value="Genomic_DNA"/>
</dbReference>
<comment type="caution">
    <text evidence="1">The sequence shown here is derived from an EMBL/GenBank/DDBJ whole genome shotgun (WGS) entry which is preliminary data.</text>
</comment>
<organism evidence="1 2">
    <name type="scientific">Aerophobetes bacterium</name>
    <dbReference type="NCBI Taxonomy" id="2030807"/>
    <lineage>
        <taxon>Bacteria</taxon>
        <taxon>Candidatus Aerophobota</taxon>
    </lineage>
</organism>